<organism evidence="2 3">
    <name type="scientific">Jannaschia pagri</name>
    <dbReference type="NCBI Taxonomy" id="2829797"/>
    <lineage>
        <taxon>Bacteria</taxon>
        <taxon>Pseudomonadati</taxon>
        <taxon>Pseudomonadota</taxon>
        <taxon>Alphaproteobacteria</taxon>
        <taxon>Rhodobacterales</taxon>
        <taxon>Roseobacteraceae</taxon>
        <taxon>Jannaschia</taxon>
    </lineage>
</organism>
<reference evidence="2 3" key="1">
    <citation type="submission" date="2021-05" db="EMBL/GenBank/DDBJ databases">
        <title>Bacteria Genome sequencing.</title>
        <authorList>
            <person name="Takabe Y."/>
            <person name="Nakajima Y."/>
            <person name="Suzuki S."/>
            <person name="Shiozaki T."/>
        </authorList>
    </citation>
    <scope>NUCLEOTIDE SEQUENCE [LARGE SCALE GENOMIC DNA]</scope>
    <source>
        <strain evidence="2 3">AI_62</strain>
    </source>
</reference>
<evidence type="ECO:0000256" key="1">
    <source>
        <dbReference type="SAM" id="MobiDB-lite"/>
    </source>
</evidence>
<name>A0ABQ4NRJ6_9RHOB</name>
<evidence type="ECO:0000313" key="3">
    <source>
        <dbReference type="Proteomes" id="UP000786693"/>
    </source>
</evidence>
<gene>
    <name evidence="2" type="ORF">JANAI62_36160</name>
</gene>
<keyword evidence="3" id="KW-1185">Reference proteome</keyword>
<protein>
    <submittedName>
        <fullName evidence="2">Uncharacterized protein</fullName>
    </submittedName>
</protein>
<evidence type="ECO:0000313" key="2">
    <source>
        <dbReference type="EMBL" id="GIT96993.1"/>
    </source>
</evidence>
<comment type="caution">
    <text evidence="2">The sequence shown here is derived from an EMBL/GenBank/DDBJ whole genome shotgun (WGS) entry which is preliminary data.</text>
</comment>
<proteinExistence type="predicted"/>
<accession>A0ABQ4NRJ6</accession>
<feature type="region of interest" description="Disordered" evidence="1">
    <location>
        <begin position="1"/>
        <end position="20"/>
    </location>
</feature>
<dbReference type="Proteomes" id="UP000786693">
    <property type="component" value="Unassembled WGS sequence"/>
</dbReference>
<sequence>MAENPTWTSKHLPPGKPSKVRRMNWTRTVSKKALRKKFSVVEVKRAMTLIAGQGKTPSAVHVRPDGSFRIDIVLPDQTAAKAEDNPWDEEL</sequence>
<dbReference type="EMBL" id="BPFH01000009">
    <property type="protein sequence ID" value="GIT96993.1"/>
    <property type="molecule type" value="Genomic_DNA"/>
</dbReference>